<proteinExistence type="predicted"/>
<dbReference type="Proteomes" id="UP000020766">
    <property type="component" value="Unassembled WGS sequence"/>
</dbReference>
<gene>
    <name evidence="1" type="ORF">AX13_12185</name>
</gene>
<dbReference type="EMBL" id="JBOK01000035">
    <property type="protein sequence ID" value="EXU78546.1"/>
    <property type="molecule type" value="Genomic_DNA"/>
</dbReference>
<protein>
    <submittedName>
        <fullName evidence="1">Uncharacterized protein</fullName>
    </submittedName>
</protein>
<evidence type="ECO:0000313" key="2">
    <source>
        <dbReference type="Proteomes" id="UP000020766"/>
    </source>
</evidence>
<reference evidence="1 2" key="1">
    <citation type="submission" date="2014-01" db="EMBL/GenBank/DDBJ databases">
        <title>Interspecies Systems Biology Uncovers Metabolites Affecting C. elegans Gene Expression and Life History Traits.</title>
        <authorList>
            <person name="Watson E."/>
            <person name="Macneil L.T."/>
            <person name="Ritter A.D."/>
            <person name="Yilmaz L.S."/>
            <person name="Rosebrock A.P."/>
            <person name="Caudy A.A."/>
            <person name="Walhout A.J."/>
        </authorList>
    </citation>
    <scope>NUCLEOTIDE SEQUENCE [LARGE SCALE GENOMIC DNA]</scope>
    <source>
        <strain evidence="1 2">DA1877</strain>
    </source>
</reference>
<evidence type="ECO:0000313" key="1">
    <source>
        <dbReference type="EMBL" id="EXU78546.1"/>
    </source>
</evidence>
<dbReference type="AntiFam" id="ANF00166">
    <property type="entry name" value="Shadow ORF (opposite ndh)"/>
</dbReference>
<name>A0A014M9T5_9BURK</name>
<accession>A0A014M9T5</accession>
<organism evidence="1 2">
    <name type="scientific">Comamonas aquatica DA1877</name>
    <dbReference type="NCBI Taxonomy" id="1457173"/>
    <lineage>
        <taxon>Bacteria</taxon>
        <taxon>Pseudomonadati</taxon>
        <taxon>Pseudomonadota</taxon>
        <taxon>Betaproteobacteria</taxon>
        <taxon>Burkholderiales</taxon>
        <taxon>Comamonadaceae</taxon>
        <taxon>Comamonas</taxon>
    </lineage>
</organism>
<dbReference type="AlphaFoldDB" id="A0A014M9T5"/>
<keyword evidence="2" id="KW-1185">Reference proteome</keyword>
<comment type="caution">
    <text evidence="1">The sequence shown here is derived from an EMBL/GenBank/DDBJ whole genome shotgun (WGS) entry which is preliminary data.</text>
</comment>
<sequence>MDSGGPDDGLGRKGVAAIHHAIRRAFGDRRTQHDLDPELFERLARIGRKILWKDGQQALTSLDQYNPRRAWIDGAKVSRQCVSCKLRDGARQFHTGGAATNDDEGLQRSASLRIARALGFFECSENSASDGRGILKSFQAWGKRLPFVMPEISVGRTCSEHERVIGLARSIAENDFTCVRVYTFHFGHQRVHFRPIAEEIADRPSDLRGR</sequence>